<dbReference type="PANTHER" id="PTHR21064:SF1">
    <property type="entry name" value="HYDROXYLYSINE KINASE"/>
    <property type="match status" value="1"/>
</dbReference>
<keyword evidence="4" id="KW-0808">Transferase</keyword>
<evidence type="ECO:0000259" key="11">
    <source>
        <dbReference type="Pfam" id="PF01636"/>
    </source>
</evidence>
<dbReference type="SUPFAM" id="SSF56112">
    <property type="entry name" value="Protein kinase-like (PK-like)"/>
    <property type="match status" value="1"/>
</dbReference>
<dbReference type="InterPro" id="IPR050249">
    <property type="entry name" value="Pseudomonas-type_ThrB"/>
</dbReference>
<evidence type="ECO:0000313" key="12">
    <source>
        <dbReference type="EMBL" id="CAD8219813.1"/>
    </source>
</evidence>
<keyword evidence="3" id="KW-0963">Cytoplasm</keyword>
<evidence type="ECO:0000256" key="2">
    <source>
        <dbReference type="ARBA" id="ARBA00006219"/>
    </source>
</evidence>
<feature type="region of interest" description="Disordered" evidence="10">
    <location>
        <begin position="565"/>
        <end position="590"/>
    </location>
</feature>
<feature type="region of interest" description="Disordered" evidence="10">
    <location>
        <begin position="154"/>
        <end position="174"/>
    </location>
</feature>
<comment type="catalytic activity">
    <reaction evidence="6">
        <text>(5R)-5-hydroxy-L-lysine + GTP = (5R)-5-phosphooxy-L-lysine + GDP + H(+)</text>
        <dbReference type="Rhea" id="RHEA:19049"/>
        <dbReference type="ChEBI" id="CHEBI:15378"/>
        <dbReference type="ChEBI" id="CHEBI:37565"/>
        <dbReference type="ChEBI" id="CHEBI:57882"/>
        <dbReference type="ChEBI" id="CHEBI:58189"/>
        <dbReference type="ChEBI" id="CHEBI:58357"/>
        <dbReference type="EC" id="2.7.1.81"/>
    </reaction>
</comment>
<evidence type="ECO:0000256" key="10">
    <source>
        <dbReference type="SAM" id="MobiDB-lite"/>
    </source>
</evidence>
<name>A0A7R9SZ92_9CHLO</name>
<reference evidence="12" key="1">
    <citation type="submission" date="2021-01" db="EMBL/GenBank/DDBJ databases">
        <authorList>
            <person name="Corre E."/>
            <person name="Pelletier E."/>
            <person name="Niang G."/>
            <person name="Scheremetjew M."/>
            <person name="Finn R."/>
            <person name="Kale V."/>
            <person name="Holt S."/>
            <person name="Cochrane G."/>
            <person name="Meng A."/>
            <person name="Brown T."/>
            <person name="Cohen L."/>
        </authorList>
    </citation>
    <scope>NUCLEOTIDE SEQUENCE</scope>
    <source>
        <strain evidence="12">Clade-A-BCC118000</strain>
    </source>
</reference>
<evidence type="ECO:0000256" key="4">
    <source>
        <dbReference type="ARBA" id="ARBA00022679"/>
    </source>
</evidence>
<sequence>MVRATGRARAELGTREARARRRESSEGGSRDEDAAATPATTSGRETGARETETAARTREGNDEEGRAGVEGEETAGRDGEEEGRGGDGDAREGDALTGEELDVLKANTTGTKHVRGMGMNGHVMLEATTSSGDGRGGDQPPAKARKIVAAPKGLGPHAMKNVPSSVLDESERKLRRPKVQTHEVYGLLRAHYDLGDIDVESLKELPSYDDKNWYFCAYTDDPKTGEKVKHEYVAKVHNGMDSSGVSRGVLAAQERIIGYLAAHGVEVPNVVKSKLAMYTTPGPNGTVNLVSEGTPGAKREFCTRVTFLASNQVAHTMRVLTYVRGKTIVQVPMPHSIDFVRRSGLFVGQVCHALSKWPTPKEMEIQQGRRELGDAVTLPYVEQHAMCWKVLTSRSRLWDLRFFMDVQHFMTDLIMRELFEDETRIMMCNTVFNAFKHLVLPVADKLRIGILHNDLNEQNIIALESGPDPVKFPANVKFAAIDFGDVVVSWRVNEIAVACAYCALDKEDPVHDMSMMLAGIQSVYPLTPLEMRVLPCLIAARLVTSLIMGMYSYHMQIVGEQNDHASDAAAGQANSNADPSGEPASADTPRGNVYVLTTQKSAWTALTRILTVGAETMFKRFIIDAYSEGSSVVVPQAAGYPA</sequence>
<keyword evidence="5" id="KW-0418">Kinase</keyword>
<dbReference type="GO" id="GO:0047992">
    <property type="term" value="F:hydroxylysine kinase activity"/>
    <property type="evidence" value="ECO:0007669"/>
    <property type="project" value="UniProtKB-EC"/>
</dbReference>
<gene>
    <name evidence="12" type="ORF">OLUC0939_LOCUS532</name>
</gene>
<dbReference type="PANTHER" id="PTHR21064">
    <property type="entry name" value="AMINOGLYCOSIDE PHOSPHOTRANSFERASE DOMAIN-CONTAINING PROTEIN-RELATED"/>
    <property type="match status" value="1"/>
</dbReference>
<evidence type="ECO:0000256" key="9">
    <source>
        <dbReference type="ARBA" id="ARBA00040505"/>
    </source>
</evidence>
<feature type="compositionally biased region" description="Basic and acidic residues" evidence="10">
    <location>
        <begin position="8"/>
        <end position="33"/>
    </location>
</feature>
<feature type="domain" description="Aminoglycoside phosphotransferase" evidence="11">
    <location>
        <begin position="245"/>
        <end position="503"/>
    </location>
</feature>
<evidence type="ECO:0000256" key="5">
    <source>
        <dbReference type="ARBA" id="ARBA00022777"/>
    </source>
</evidence>
<organism evidence="12">
    <name type="scientific">Ostreococcus sp. 'lucimarinus'</name>
    <dbReference type="NCBI Taxonomy" id="242159"/>
    <lineage>
        <taxon>Eukaryota</taxon>
        <taxon>Viridiplantae</taxon>
        <taxon>Chlorophyta</taxon>
        <taxon>Mamiellophyceae</taxon>
        <taxon>Mamiellales</taxon>
        <taxon>Bathycoccaceae</taxon>
        <taxon>Ostreococcus</taxon>
    </lineage>
</organism>
<evidence type="ECO:0000256" key="7">
    <source>
        <dbReference type="ARBA" id="ARBA00037368"/>
    </source>
</evidence>
<evidence type="ECO:0000256" key="6">
    <source>
        <dbReference type="ARBA" id="ARBA00036820"/>
    </source>
</evidence>
<evidence type="ECO:0000256" key="1">
    <source>
        <dbReference type="ARBA" id="ARBA00004496"/>
    </source>
</evidence>
<dbReference type="InterPro" id="IPR002575">
    <property type="entry name" value="Aminoglycoside_PTrfase"/>
</dbReference>
<evidence type="ECO:0000256" key="8">
    <source>
        <dbReference type="ARBA" id="ARBA00038873"/>
    </source>
</evidence>
<dbReference type="EMBL" id="HBDX01000586">
    <property type="protein sequence ID" value="CAD8219813.1"/>
    <property type="molecule type" value="Transcribed_RNA"/>
</dbReference>
<comment type="function">
    <text evidence="7">Catalyzes the GTP-dependent phosphorylation of 5-hydroxy-L-lysine.</text>
</comment>
<protein>
    <recommendedName>
        <fullName evidence="9">Hydroxylysine kinase</fullName>
        <ecNumber evidence="8">2.7.1.81</ecNumber>
    </recommendedName>
</protein>
<dbReference type="EC" id="2.7.1.81" evidence="8"/>
<accession>A0A7R9SZ92</accession>
<comment type="subcellular location">
    <subcellularLocation>
        <location evidence="1">Cytoplasm</location>
    </subcellularLocation>
</comment>
<dbReference type="Gene3D" id="3.90.1200.10">
    <property type="match status" value="1"/>
</dbReference>
<evidence type="ECO:0000256" key="3">
    <source>
        <dbReference type="ARBA" id="ARBA00022490"/>
    </source>
</evidence>
<dbReference type="GO" id="GO:0005737">
    <property type="term" value="C:cytoplasm"/>
    <property type="evidence" value="ECO:0007669"/>
    <property type="project" value="UniProtKB-SubCell"/>
</dbReference>
<dbReference type="InterPro" id="IPR011009">
    <property type="entry name" value="Kinase-like_dom_sf"/>
</dbReference>
<comment type="similarity">
    <text evidence="2">Belongs to the aminoglycoside phosphotransferase family.</text>
</comment>
<proteinExistence type="inferred from homology"/>
<feature type="compositionally biased region" description="Basic and acidic residues" evidence="10">
    <location>
        <begin position="46"/>
        <end position="94"/>
    </location>
</feature>
<feature type="region of interest" description="Disordered" evidence="10">
    <location>
        <begin position="1"/>
        <end position="116"/>
    </location>
</feature>
<dbReference type="AlphaFoldDB" id="A0A7R9SZ92"/>
<dbReference type="Pfam" id="PF01636">
    <property type="entry name" value="APH"/>
    <property type="match status" value="1"/>
</dbReference>